<evidence type="ECO:0000256" key="1">
    <source>
        <dbReference type="SAM" id="MobiDB-lite"/>
    </source>
</evidence>
<accession>A0A5S6QW74</accession>
<dbReference type="Proteomes" id="UP000046395">
    <property type="component" value="Unassembled WGS sequence"/>
</dbReference>
<dbReference type="AlphaFoldDB" id="A0A5S6QW74"/>
<feature type="region of interest" description="Disordered" evidence="1">
    <location>
        <begin position="165"/>
        <end position="188"/>
    </location>
</feature>
<keyword evidence="2" id="KW-1185">Reference proteome</keyword>
<organism evidence="2 3">
    <name type="scientific">Trichuris muris</name>
    <name type="common">Mouse whipworm</name>
    <dbReference type="NCBI Taxonomy" id="70415"/>
    <lineage>
        <taxon>Eukaryota</taxon>
        <taxon>Metazoa</taxon>
        <taxon>Ecdysozoa</taxon>
        <taxon>Nematoda</taxon>
        <taxon>Enoplea</taxon>
        <taxon>Dorylaimia</taxon>
        <taxon>Trichinellida</taxon>
        <taxon>Trichuridae</taxon>
        <taxon>Trichuris</taxon>
    </lineage>
</organism>
<sequence length="209" mass="22770">MLLFFLPSRTFLALGWSIIRVLSCCSFLAILTLARSQAYPFEVNLVTVAISYLAAKYFEPVQFTFGSNWCLEPGVFLPFDEADCPCIPIGRCQSLNARLESRLEDVCRQGLACTGQRPLAGPPDAPKGPDVVELVTSIGETIASRLAAQISSSLETLRLDVSSSATKDGAFGSHDRCSPPQANGMPTVVSMGKVDLDRDNLRRLTKRRP</sequence>
<evidence type="ECO:0000313" key="3">
    <source>
        <dbReference type="WBParaSite" id="TMUE_3000011354.1"/>
    </source>
</evidence>
<dbReference type="WBParaSite" id="TMUE_3000011354.1">
    <property type="protein sequence ID" value="TMUE_3000011354.1"/>
    <property type="gene ID" value="WBGene00301304"/>
</dbReference>
<proteinExistence type="predicted"/>
<name>A0A5S6QW74_TRIMR</name>
<evidence type="ECO:0000313" key="2">
    <source>
        <dbReference type="Proteomes" id="UP000046395"/>
    </source>
</evidence>
<reference evidence="3" key="1">
    <citation type="submission" date="2019-12" db="UniProtKB">
        <authorList>
            <consortium name="WormBaseParasite"/>
        </authorList>
    </citation>
    <scope>IDENTIFICATION</scope>
</reference>
<protein>
    <submittedName>
        <fullName evidence="3">Uncharacterized protein</fullName>
    </submittedName>
</protein>